<evidence type="ECO:0000313" key="2">
    <source>
        <dbReference type="EMBL" id="SEQ00098.1"/>
    </source>
</evidence>
<reference evidence="3" key="1">
    <citation type="submission" date="2016-10" db="EMBL/GenBank/DDBJ databases">
        <authorList>
            <person name="Varghese N."/>
            <person name="Submissions S."/>
        </authorList>
    </citation>
    <scope>NUCLEOTIDE SEQUENCE [LARGE SCALE GENOMIC DNA]</scope>
    <source>
        <strain evidence="3">CGMCC 4.578</strain>
    </source>
</reference>
<evidence type="ECO:0000313" key="3">
    <source>
        <dbReference type="Proteomes" id="UP000199028"/>
    </source>
</evidence>
<dbReference type="Proteomes" id="UP000199028">
    <property type="component" value="Unassembled WGS sequence"/>
</dbReference>
<keyword evidence="3" id="KW-1185">Reference proteome</keyword>
<organism evidence="2 3">
    <name type="scientific">Lentzea flaviverrucosa</name>
    <dbReference type="NCBI Taxonomy" id="200379"/>
    <lineage>
        <taxon>Bacteria</taxon>
        <taxon>Bacillati</taxon>
        <taxon>Actinomycetota</taxon>
        <taxon>Actinomycetes</taxon>
        <taxon>Pseudonocardiales</taxon>
        <taxon>Pseudonocardiaceae</taxon>
        <taxon>Lentzea</taxon>
    </lineage>
</organism>
<dbReference type="EMBL" id="FOFT01000001">
    <property type="protein sequence ID" value="SEQ00098.1"/>
    <property type="molecule type" value="Genomic_DNA"/>
</dbReference>
<protein>
    <submittedName>
        <fullName evidence="2">Peptidase inhibitor family I36</fullName>
    </submittedName>
</protein>
<dbReference type="RefSeq" id="WP_143086595.1">
    <property type="nucleotide sequence ID" value="NZ_FOFT01000001.1"/>
</dbReference>
<feature type="signal peptide" evidence="1">
    <location>
        <begin position="1"/>
        <end position="27"/>
    </location>
</feature>
<dbReference type="Pfam" id="PF03995">
    <property type="entry name" value="Inhibitor_I36"/>
    <property type="match status" value="1"/>
</dbReference>
<keyword evidence="1" id="KW-0732">Signal</keyword>
<accession>A0A1H9CHJ6</accession>
<feature type="chain" id="PRO_5011789390" evidence="1">
    <location>
        <begin position="28"/>
        <end position="121"/>
    </location>
</feature>
<name>A0A1H9CHJ6_9PSEU</name>
<dbReference type="AlphaFoldDB" id="A0A1H9CHJ6"/>
<proteinExistence type="predicted"/>
<dbReference type="OrthoDB" id="4554488at2"/>
<sequence length="121" mass="12790">MLASRAAALVAGAVMAGSLFAVAPAVAGPVSPAAWRDCPTSRFCLWTGVSGTERIVMLQVGDPDLGDPGPRPVFRSAYNRTTAPWCLYRSTYYRDLITVVKPDGLVNLPPDARVASAQPCP</sequence>
<evidence type="ECO:0000256" key="1">
    <source>
        <dbReference type="SAM" id="SignalP"/>
    </source>
</evidence>
<gene>
    <name evidence="2" type="ORF">SAMN05216195_101773</name>
</gene>